<evidence type="ECO:0000256" key="1">
    <source>
        <dbReference type="SAM" id="MobiDB-lite"/>
    </source>
</evidence>
<evidence type="ECO:0000313" key="2">
    <source>
        <dbReference type="EMBL" id="KAK0416349.1"/>
    </source>
</evidence>
<evidence type="ECO:0000313" key="3">
    <source>
        <dbReference type="Proteomes" id="UP001175271"/>
    </source>
</evidence>
<feature type="region of interest" description="Disordered" evidence="1">
    <location>
        <begin position="139"/>
        <end position="173"/>
    </location>
</feature>
<protein>
    <submittedName>
        <fullName evidence="2">Uncharacterized protein</fullName>
    </submittedName>
</protein>
<proteinExistence type="predicted"/>
<dbReference type="EMBL" id="JAUCMV010000002">
    <property type="protein sequence ID" value="KAK0416349.1"/>
    <property type="molecule type" value="Genomic_DNA"/>
</dbReference>
<name>A0AA39I4R7_9BILA</name>
<gene>
    <name evidence="2" type="ORF">QR680_012432</name>
</gene>
<comment type="caution">
    <text evidence="2">The sequence shown here is derived from an EMBL/GenBank/DDBJ whole genome shotgun (WGS) entry which is preliminary data.</text>
</comment>
<dbReference type="Proteomes" id="UP001175271">
    <property type="component" value="Unassembled WGS sequence"/>
</dbReference>
<dbReference type="AlphaFoldDB" id="A0AA39I4R7"/>
<organism evidence="2 3">
    <name type="scientific">Steinernema hermaphroditum</name>
    <dbReference type="NCBI Taxonomy" id="289476"/>
    <lineage>
        <taxon>Eukaryota</taxon>
        <taxon>Metazoa</taxon>
        <taxon>Ecdysozoa</taxon>
        <taxon>Nematoda</taxon>
        <taxon>Chromadorea</taxon>
        <taxon>Rhabditida</taxon>
        <taxon>Tylenchina</taxon>
        <taxon>Panagrolaimomorpha</taxon>
        <taxon>Strongyloidoidea</taxon>
        <taxon>Steinernematidae</taxon>
        <taxon>Steinernema</taxon>
    </lineage>
</organism>
<keyword evidence="3" id="KW-1185">Reference proteome</keyword>
<accession>A0AA39I4R7</accession>
<sequence length="173" mass="19419">MPFEDVSWAYNSRYGCKNLIVTPASPEEEEEDVVYTWSKLRANYSTKKSVVKGTYACTGCRSVLKGKRCSLPVVVIDVEANVFLSDPLEPSRPHVCQPRRRREIEGMQIRREAIAEMKLSGGKTAEAYKKILDTVGQSDEGVKEARTKQTLRRARARGSMLPTLSDLPPLEGR</sequence>
<reference evidence="2" key="1">
    <citation type="submission" date="2023-06" db="EMBL/GenBank/DDBJ databases">
        <title>Genomic analysis of the entomopathogenic nematode Steinernema hermaphroditum.</title>
        <authorList>
            <person name="Schwarz E.M."/>
            <person name="Heppert J.K."/>
            <person name="Baniya A."/>
            <person name="Schwartz H.T."/>
            <person name="Tan C.-H."/>
            <person name="Antoshechkin I."/>
            <person name="Sternberg P.W."/>
            <person name="Goodrich-Blair H."/>
            <person name="Dillman A.R."/>
        </authorList>
    </citation>
    <scope>NUCLEOTIDE SEQUENCE</scope>
    <source>
        <strain evidence="2">PS9179</strain>
        <tissue evidence="2">Whole animal</tissue>
    </source>
</reference>